<comment type="caution">
    <text evidence="1">The sequence shown here is derived from an EMBL/GenBank/DDBJ whole genome shotgun (WGS) entry which is preliminary data.</text>
</comment>
<protein>
    <submittedName>
        <fullName evidence="1">Uncharacterized protein</fullName>
    </submittedName>
</protein>
<sequence length="93" mass="10259">MFVLSSGDGYVHQKCQIGPRPTHLGTKALCLQQVQQDAVHGRSLRATPGKFGSTGNEVQWSNRPEHVRYANSIRCSVCVPQCLTSRICLLSFT</sequence>
<organism evidence="1 2">
    <name type="scientific">Xenoophorus captivus</name>
    <dbReference type="NCBI Taxonomy" id="1517983"/>
    <lineage>
        <taxon>Eukaryota</taxon>
        <taxon>Metazoa</taxon>
        <taxon>Chordata</taxon>
        <taxon>Craniata</taxon>
        <taxon>Vertebrata</taxon>
        <taxon>Euteleostomi</taxon>
        <taxon>Actinopterygii</taxon>
        <taxon>Neopterygii</taxon>
        <taxon>Teleostei</taxon>
        <taxon>Neoteleostei</taxon>
        <taxon>Acanthomorphata</taxon>
        <taxon>Ovalentaria</taxon>
        <taxon>Atherinomorphae</taxon>
        <taxon>Cyprinodontiformes</taxon>
        <taxon>Goodeidae</taxon>
        <taxon>Xenoophorus</taxon>
    </lineage>
</organism>
<dbReference type="Proteomes" id="UP001434883">
    <property type="component" value="Unassembled WGS sequence"/>
</dbReference>
<keyword evidence="2" id="KW-1185">Reference proteome</keyword>
<dbReference type="EMBL" id="JAHRIN010042345">
    <property type="protein sequence ID" value="MEQ2205853.1"/>
    <property type="molecule type" value="Genomic_DNA"/>
</dbReference>
<reference evidence="1 2" key="1">
    <citation type="submission" date="2021-06" db="EMBL/GenBank/DDBJ databases">
        <authorList>
            <person name="Palmer J.M."/>
        </authorList>
    </citation>
    <scope>NUCLEOTIDE SEQUENCE [LARGE SCALE GENOMIC DNA]</scope>
    <source>
        <strain evidence="1 2">XC_2019</strain>
        <tissue evidence="1">Muscle</tissue>
    </source>
</reference>
<proteinExistence type="predicted"/>
<evidence type="ECO:0000313" key="1">
    <source>
        <dbReference type="EMBL" id="MEQ2205853.1"/>
    </source>
</evidence>
<evidence type="ECO:0000313" key="2">
    <source>
        <dbReference type="Proteomes" id="UP001434883"/>
    </source>
</evidence>
<accession>A0ABV0RE41</accession>
<gene>
    <name evidence="1" type="ORF">XENOCAPTIV_016198</name>
</gene>
<name>A0ABV0RE41_9TELE</name>